<keyword evidence="3" id="KW-1185">Reference proteome</keyword>
<feature type="domain" description="DUF427" evidence="1">
    <location>
        <begin position="18"/>
        <end position="100"/>
    </location>
</feature>
<dbReference type="PANTHER" id="PTHR34310">
    <property type="entry name" value="DUF427 DOMAIN PROTEIN (AFU_ORTHOLOGUE AFUA_3G02220)"/>
    <property type="match status" value="1"/>
</dbReference>
<name>A0A3A4JQ19_9NOCA</name>
<feature type="domain" description="DUF427" evidence="1">
    <location>
        <begin position="139"/>
        <end position="231"/>
    </location>
</feature>
<accession>A0A3A4JQ19</accession>
<evidence type="ECO:0000313" key="2">
    <source>
        <dbReference type="EMBL" id="RJO71267.1"/>
    </source>
</evidence>
<dbReference type="RefSeq" id="WP_120043635.1">
    <property type="nucleotide sequence ID" value="NZ_QZFU01000035.1"/>
</dbReference>
<dbReference type="EMBL" id="QZFU01000035">
    <property type="protein sequence ID" value="RJO71267.1"/>
    <property type="molecule type" value="Genomic_DNA"/>
</dbReference>
<dbReference type="OrthoDB" id="285364at2"/>
<gene>
    <name evidence="2" type="ORF">D5S18_25510</name>
</gene>
<reference evidence="2 3" key="1">
    <citation type="submission" date="2018-09" db="EMBL/GenBank/DDBJ databases">
        <title>YIM PH21274 draft genome.</title>
        <authorList>
            <person name="Miao C."/>
        </authorList>
    </citation>
    <scope>NUCLEOTIDE SEQUENCE [LARGE SCALE GENOMIC DNA]</scope>
    <source>
        <strain evidence="2 3">YIM PH 21724</strain>
    </source>
</reference>
<dbReference type="PANTHER" id="PTHR34310:SF9">
    <property type="entry name" value="BLR5716 PROTEIN"/>
    <property type="match status" value="1"/>
</dbReference>
<comment type="caution">
    <text evidence="2">The sequence shown here is derived from an EMBL/GenBank/DDBJ whole genome shotgun (WGS) entry which is preliminary data.</text>
</comment>
<dbReference type="InterPro" id="IPR038694">
    <property type="entry name" value="DUF427_sf"/>
</dbReference>
<dbReference type="AlphaFoldDB" id="A0A3A4JQ19"/>
<dbReference type="InterPro" id="IPR007361">
    <property type="entry name" value="DUF427"/>
</dbReference>
<dbReference type="Pfam" id="PF04248">
    <property type="entry name" value="NTP_transf_9"/>
    <property type="match status" value="2"/>
</dbReference>
<dbReference type="Proteomes" id="UP000266677">
    <property type="component" value="Unassembled WGS sequence"/>
</dbReference>
<protein>
    <submittedName>
        <fullName evidence="2">DUF427 domain-containing protein</fullName>
    </submittedName>
</protein>
<evidence type="ECO:0000259" key="1">
    <source>
        <dbReference type="Pfam" id="PF04248"/>
    </source>
</evidence>
<proteinExistence type="predicted"/>
<organism evidence="2 3">
    <name type="scientific">Nocardia panacis</name>
    <dbReference type="NCBI Taxonomy" id="2340916"/>
    <lineage>
        <taxon>Bacteria</taxon>
        <taxon>Bacillati</taxon>
        <taxon>Actinomycetota</taxon>
        <taxon>Actinomycetes</taxon>
        <taxon>Mycobacteriales</taxon>
        <taxon>Nocardiaceae</taxon>
        <taxon>Nocardia</taxon>
    </lineage>
</organism>
<evidence type="ECO:0000313" key="3">
    <source>
        <dbReference type="Proteomes" id="UP000266677"/>
    </source>
</evidence>
<sequence>MTEPKRGLVKVETSHKRVRAYLGGRLVADSVRPVLVWESPHYPTYYLPVADIRAELIPTGATQHSPSRGEATVYDVAADGITAAGAAVRYLDSPLPQLNELVRLEFPRMDEWFEEDEPIYVHPRDPYTRVDILGSSRHVRVEIDGVTVADSHNPRILFETGLPPRYYLPRTDVRQDLLCPSDTHTACPYKGTAEYWSVRIGETEHRDIVWGYRTPLPESEKIAGLVAFYNEKVDIYLDGELQDRPRTLFS</sequence>
<dbReference type="Gene3D" id="2.170.150.40">
    <property type="entry name" value="Domain of unknown function (DUF427)"/>
    <property type="match status" value="2"/>
</dbReference>